<keyword evidence="2" id="KW-1185">Reference proteome</keyword>
<dbReference type="RefSeq" id="WP_138088624.1">
    <property type="nucleotide sequence ID" value="NZ_VAUV01000025.1"/>
</dbReference>
<accession>A0A5R8K7Y3</accession>
<gene>
    <name evidence="1" type="ORF">FEM03_22785</name>
</gene>
<dbReference type="Gene3D" id="3.50.50.60">
    <property type="entry name" value="FAD/NAD(P)-binding domain"/>
    <property type="match status" value="1"/>
</dbReference>
<dbReference type="OrthoDB" id="9769600at2"/>
<comment type="caution">
    <text evidence="1">The sequence shown here is derived from an EMBL/GenBank/DDBJ whole genome shotgun (WGS) entry which is preliminary data.</text>
</comment>
<dbReference type="AlphaFoldDB" id="A0A5R8K7Y3"/>
<dbReference type="InterPro" id="IPR036188">
    <property type="entry name" value="FAD/NAD-bd_sf"/>
</dbReference>
<dbReference type="PANTHER" id="PTHR21197:SF0">
    <property type="entry name" value="UDP-GALACTOPYRANOSE MUTASE"/>
    <property type="match status" value="1"/>
</dbReference>
<protein>
    <submittedName>
        <fullName evidence="1">Amine oxidoreductase</fullName>
    </submittedName>
</protein>
<dbReference type="EMBL" id="VAUV01000025">
    <property type="protein sequence ID" value="TLD68433.1"/>
    <property type="molecule type" value="Genomic_DNA"/>
</dbReference>
<sequence length="417" mass="47735">MSEKFDYVIIGAGMSGVTMARLLQLSGVKSLLVLEAEDQAGGLCQTKKIGNHYLDTGGGHFLCTKHPEVYDFIFSHYAKSEFNYFNRVSTIRIGGSEVDYPLESNIWQLPVEQCADYLISIVRNAEARGAPPPSDFEGWLRWKLGDLVTDNYMIPYNRKIWGVEPTEMDVDWLSKIPRLKVEEIVQQCLKREVLKDTMPSHEVFYYPKSGGFQEIFDAILKPVAEHVLCNTPVETIEKSGDDLLVNGRYLAGKVIVTVPWKTLTRSPIMPQEIKDCAMRLQHNTLMVSLHEEEYTTNAHWTYVPDVNQDSHREFFIRNFAPHSQANGLYRETNVKRWNENTETVYAHKNDYAYPIPVLNWAATIKTILDWGEENGVIGLGRWGQWQYFNSDVCIHQAMKLADRLGYSGWRSALEIPA</sequence>
<dbReference type="Pfam" id="PF13450">
    <property type="entry name" value="NAD_binding_8"/>
    <property type="match status" value="1"/>
</dbReference>
<reference evidence="1 2" key="1">
    <citation type="submission" date="2019-05" db="EMBL/GenBank/DDBJ databases">
        <title>Verrucobacter flavum gen. nov., sp. nov. a new member of the family Verrucomicrobiaceae.</title>
        <authorList>
            <person name="Szuroczki S."/>
            <person name="Abbaszade G."/>
            <person name="Szabo A."/>
            <person name="Felfoldi T."/>
            <person name="Schumann P."/>
            <person name="Boka K."/>
            <person name="Keki Z."/>
            <person name="Toumi M."/>
            <person name="Toth E."/>
        </authorList>
    </citation>
    <scope>NUCLEOTIDE SEQUENCE [LARGE SCALE GENOMIC DNA]</scope>
    <source>
        <strain evidence="1 2">MG-N-17</strain>
    </source>
</reference>
<name>A0A5R8K7Y3_9BACT</name>
<dbReference type="GO" id="GO:0005829">
    <property type="term" value="C:cytosol"/>
    <property type="evidence" value="ECO:0007669"/>
    <property type="project" value="TreeGrafter"/>
</dbReference>
<evidence type="ECO:0000313" key="2">
    <source>
        <dbReference type="Proteomes" id="UP000306196"/>
    </source>
</evidence>
<organism evidence="1 2">
    <name type="scientific">Phragmitibacter flavus</name>
    <dbReference type="NCBI Taxonomy" id="2576071"/>
    <lineage>
        <taxon>Bacteria</taxon>
        <taxon>Pseudomonadati</taxon>
        <taxon>Verrucomicrobiota</taxon>
        <taxon>Verrucomicrobiia</taxon>
        <taxon>Verrucomicrobiales</taxon>
        <taxon>Verrucomicrobiaceae</taxon>
        <taxon>Phragmitibacter</taxon>
    </lineage>
</organism>
<dbReference type="PANTHER" id="PTHR21197">
    <property type="entry name" value="UDP-GALACTOPYRANOSE MUTASE"/>
    <property type="match status" value="1"/>
</dbReference>
<proteinExistence type="predicted"/>
<dbReference type="SUPFAM" id="SSF51971">
    <property type="entry name" value="Nucleotide-binding domain"/>
    <property type="match status" value="1"/>
</dbReference>
<evidence type="ECO:0000313" key="1">
    <source>
        <dbReference type="EMBL" id="TLD68433.1"/>
    </source>
</evidence>
<dbReference type="GO" id="GO:0050660">
    <property type="term" value="F:flavin adenine dinucleotide binding"/>
    <property type="evidence" value="ECO:0007669"/>
    <property type="project" value="TreeGrafter"/>
</dbReference>
<dbReference type="GO" id="GO:0008767">
    <property type="term" value="F:UDP-galactopyranose mutase activity"/>
    <property type="evidence" value="ECO:0007669"/>
    <property type="project" value="TreeGrafter"/>
</dbReference>
<dbReference type="Proteomes" id="UP000306196">
    <property type="component" value="Unassembled WGS sequence"/>
</dbReference>